<dbReference type="Proteomes" id="UP000076863">
    <property type="component" value="Unassembled WGS sequence"/>
</dbReference>
<comment type="caution">
    <text evidence="3">The sequence shown here is derived from an EMBL/GenBank/DDBJ whole genome shotgun (WGS) entry which is preliminary data.</text>
</comment>
<reference evidence="3 4" key="1">
    <citation type="journal article" date="2016" name="Genome Biol. Evol.">
        <title>Divergent and convergent evolution of fungal pathogenicity.</title>
        <authorList>
            <person name="Shang Y."/>
            <person name="Xiao G."/>
            <person name="Zheng P."/>
            <person name="Cen K."/>
            <person name="Zhan S."/>
            <person name="Wang C."/>
        </authorList>
    </citation>
    <scope>NUCLEOTIDE SEQUENCE [LARGE SCALE GENOMIC DNA]</scope>
    <source>
        <strain evidence="3 4">RCEF 3172</strain>
    </source>
</reference>
<feature type="region of interest" description="Disordered" evidence="1">
    <location>
        <begin position="99"/>
        <end position="118"/>
    </location>
</feature>
<evidence type="ECO:0000313" key="3">
    <source>
        <dbReference type="EMBL" id="OAA51398.1"/>
    </source>
</evidence>
<dbReference type="EMBL" id="AZHA01000002">
    <property type="protein sequence ID" value="OAA51398.1"/>
    <property type="molecule type" value="Genomic_DNA"/>
</dbReference>
<name>A0A162JZW5_9HYPO</name>
<proteinExistence type="predicted"/>
<accession>A0A162JZW5</accession>
<keyword evidence="4" id="KW-1185">Reference proteome</keyword>
<sequence>MNKAAQAEISVILINGDKETPADIFGTITASTKFSQRRLFKKADNAYIQLQPGQKFPLDRSTMVVLMDDDLVFDVNVLDHDSDWSPNDQVAKGRVVTCSSSGNVDQAGGEWRIRPDPD</sequence>
<evidence type="ECO:0000259" key="2">
    <source>
        <dbReference type="Pfam" id="PF20241"/>
    </source>
</evidence>
<dbReference type="AlphaFoldDB" id="A0A162JZW5"/>
<dbReference type="Pfam" id="PF20241">
    <property type="entry name" value="DUF6598"/>
    <property type="match status" value="1"/>
</dbReference>
<dbReference type="OrthoDB" id="1664006at2759"/>
<evidence type="ECO:0000256" key="1">
    <source>
        <dbReference type="SAM" id="MobiDB-lite"/>
    </source>
</evidence>
<gene>
    <name evidence="3" type="ORF">BBO_01345</name>
</gene>
<feature type="domain" description="DUF6598" evidence="2">
    <location>
        <begin position="1"/>
        <end position="107"/>
    </location>
</feature>
<dbReference type="InterPro" id="IPR046533">
    <property type="entry name" value="DUF6598"/>
</dbReference>
<organism evidence="3 4">
    <name type="scientific">Beauveria brongniartii RCEF 3172</name>
    <dbReference type="NCBI Taxonomy" id="1081107"/>
    <lineage>
        <taxon>Eukaryota</taxon>
        <taxon>Fungi</taxon>
        <taxon>Dikarya</taxon>
        <taxon>Ascomycota</taxon>
        <taxon>Pezizomycotina</taxon>
        <taxon>Sordariomycetes</taxon>
        <taxon>Hypocreomycetidae</taxon>
        <taxon>Hypocreales</taxon>
        <taxon>Cordycipitaceae</taxon>
        <taxon>Beauveria</taxon>
        <taxon>Beauveria brongniartii</taxon>
    </lineage>
</organism>
<protein>
    <recommendedName>
        <fullName evidence="2">DUF6598 domain-containing protein</fullName>
    </recommendedName>
</protein>
<evidence type="ECO:0000313" key="4">
    <source>
        <dbReference type="Proteomes" id="UP000076863"/>
    </source>
</evidence>